<name>A0ABQ6CNV6_9HYPH</name>
<sequence length="97" mass="10796">MKGCSNWKAARIEAEEEAGITGKPGKKPLGSFLYWKRLLDHFDLVEVDVYPLRVTGALPTWKEQAQRPVQWMSLADASIIVDEPGLAALLRDMSARG</sequence>
<accession>A0ABQ6CNV6</accession>
<dbReference type="InterPro" id="IPR015797">
    <property type="entry name" value="NUDIX_hydrolase-like_dom_sf"/>
</dbReference>
<dbReference type="Gene3D" id="3.90.79.10">
    <property type="entry name" value="Nucleoside Triphosphate Pyrophosphohydrolase"/>
    <property type="match status" value="1"/>
</dbReference>
<keyword evidence="2" id="KW-1185">Reference proteome</keyword>
<evidence type="ECO:0000313" key="1">
    <source>
        <dbReference type="EMBL" id="GLS22038.1"/>
    </source>
</evidence>
<dbReference type="SUPFAM" id="SSF55811">
    <property type="entry name" value="Nudix"/>
    <property type="match status" value="1"/>
</dbReference>
<dbReference type="EMBL" id="BSPC01000057">
    <property type="protein sequence ID" value="GLS22038.1"/>
    <property type="molecule type" value="Genomic_DNA"/>
</dbReference>
<evidence type="ECO:0000313" key="2">
    <source>
        <dbReference type="Proteomes" id="UP001156882"/>
    </source>
</evidence>
<gene>
    <name evidence="1" type="ORF">GCM10007874_50550</name>
</gene>
<evidence type="ECO:0008006" key="3">
    <source>
        <dbReference type="Google" id="ProtNLM"/>
    </source>
</evidence>
<dbReference type="Proteomes" id="UP001156882">
    <property type="component" value="Unassembled WGS sequence"/>
</dbReference>
<protein>
    <recommendedName>
        <fullName evidence="3">NUDIX hydrolase</fullName>
    </recommendedName>
</protein>
<organism evidence="1 2">
    <name type="scientific">Labrys miyagiensis</name>
    <dbReference type="NCBI Taxonomy" id="346912"/>
    <lineage>
        <taxon>Bacteria</taxon>
        <taxon>Pseudomonadati</taxon>
        <taxon>Pseudomonadota</taxon>
        <taxon>Alphaproteobacteria</taxon>
        <taxon>Hyphomicrobiales</taxon>
        <taxon>Xanthobacteraceae</taxon>
        <taxon>Labrys</taxon>
    </lineage>
</organism>
<proteinExistence type="predicted"/>
<comment type="caution">
    <text evidence="1">The sequence shown here is derived from an EMBL/GenBank/DDBJ whole genome shotgun (WGS) entry which is preliminary data.</text>
</comment>
<reference evidence="2" key="1">
    <citation type="journal article" date="2019" name="Int. J. Syst. Evol. Microbiol.">
        <title>The Global Catalogue of Microorganisms (GCM) 10K type strain sequencing project: providing services to taxonomists for standard genome sequencing and annotation.</title>
        <authorList>
            <consortium name="The Broad Institute Genomics Platform"/>
            <consortium name="The Broad Institute Genome Sequencing Center for Infectious Disease"/>
            <person name="Wu L."/>
            <person name="Ma J."/>
        </authorList>
    </citation>
    <scope>NUCLEOTIDE SEQUENCE [LARGE SCALE GENOMIC DNA]</scope>
    <source>
        <strain evidence="2">NBRC 101365</strain>
    </source>
</reference>